<keyword evidence="9" id="KW-1185">Reference proteome</keyword>
<comment type="caution">
    <text evidence="8">The sequence shown here is derived from an EMBL/GenBank/DDBJ whole genome shotgun (WGS) entry which is preliminary data.</text>
</comment>
<keyword evidence="2" id="KW-0678">Repressor</keyword>
<keyword evidence="3" id="KW-0805">Transcription regulation</keyword>
<evidence type="ECO:0000256" key="6">
    <source>
        <dbReference type="SAM" id="Phobius"/>
    </source>
</evidence>
<evidence type="ECO:0000256" key="3">
    <source>
        <dbReference type="ARBA" id="ARBA00023015"/>
    </source>
</evidence>
<dbReference type="Pfam" id="PF04844">
    <property type="entry name" value="Ovate"/>
    <property type="match status" value="1"/>
</dbReference>
<keyword evidence="4" id="KW-0804">Transcription</keyword>
<feature type="transmembrane region" description="Helical" evidence="6">
    <location>
        <begin position="34"/>
        <end position="53"/>
    </location>
</feature>
<sequence>MVELVVENGVRAPEDLLDLLEWYLLSVNSREHHGVMMEVFMAIWIEILVLILLRLRIAKDSKYEIGKLAAMIEHTKSRTETLKFRIVTAKKMKEASYQGAERGGRQAWCLSSSPVTSSTSKAHLDLVKLAETHSSVMQLKLSTANTVITLSAAVAHDVLQRYDPPPRRTVHHRHGARARTCPAGEAVAEEELGLW</sequence>
<comment type="subcellular location">
    <subcellularLocation>
        <location evidence="1">Nucleus</location>
    </subcellularLocation>
</comment>
<dbReference type="Proteomes" id="UP000729402">
    <property type="component" value="Unassembled WGS sequence"/>
</dbReference>
<dbReference type="InterPro" id="IPR006458">
    <property type="entry name" value="Ovate_C"/>
</dbReference>
<accession>A0A8J5WA58</accession>
<reference evidence="8" key="2">
    <citation type="submission" date="2021-02" db="EMBL/GenBank/DDBJ databases">
        <authorList>
            <person name="Kimball J.A."/>
            <person name="Haas M.W."/>
            <person name="Macchietto M."/>
            <person name="Kono T."/>
            <person name="Duquette J."/>
            <person name="Shao M."/>
        </authorList>
    </citation>
    <scope>NUCLEOTIDE SEQUENCE</scope>
    <source>
        <tissue evidence="8">Fresh leaf tissue</tissue>
    </source>
</reference>
<evidence type="ECO:0000256" key="4">
    <source>
        <dbReference type="ARBA" id="ARBA00023163"/>
    </source>
</evidence>
<keyword evidence="6" id="KW-0472">Membrane</keyword>
<evidence type="ECO:0000313" key="8">
    <source>
        <dbReference type="EMBL" id="KAG8085172.1"/>
    </source>
</evidence>
<reference evidence="8" key="1">
    <citation type="journal article" date="2021" name="bioRxiv">
        <title>Whole Genome Assembly and Annotation of Northern Wild Rice, Zizania palustris L., Supports a Whole Genome Duplication in the Zizania Genus.</title>
        <authorList>
            <person name="Haas M."/>
            <person name="Kono T."/>
            <person name="Macchietto M."/>
            <person name="Millas R."/>
            <person name="McGilp L."/>
            <person name="Shao M."/>
            <person name="Duquette J."/>
            <person name="Hirsch C.N."/>
            <person name="Kimball J."/>
        </authorList>
    </citation>
    <scope>NUCLEOTIDE SEQUENCE</scope>
    <source>
        <tissue evidence="8">Fresh leaf tissue</tissue>
    </source>
</reference>
<gene>
    <name evidence="8" type="ORF">GUJ93_ZPchr0010g7227</name>
</gene>
<proteinExistence type="predicted"/>
<feature type="domain" description="OVATE" evidence="7">
    <location>
        <begin position="1"/>
        <end position="46"/>
    </location>
</feature>
<evidence type="ECO:0000256" key="5">
    <source>
        <dbReference type="ARBA" id="ARBA00023242"/>
    </source>
</evidence>
<evidence type="ECO:0000259" key="7">
    <source>
        <dbReference type="PROSITE" id="PS51754"/>
    </source>
</evidence>
<evidence type="ECO:0000256" key="1">
    <source>
        <dbReference type="ARBA" id="ARBA00004123"/>
    </source>
</evidence>
<protein>
    <recommendedName>
        <fullName evidence="7">OVATE domain-containing protein</fullName>
    </recommendedName>
</protein>
<dbReference type="GO" id="GO:0005634">
    <property type="term" value="C:nucleus"/>
    <property type="evidence" value="ECO:0007669"/>
    <property type="project" value="UniProtKB-SubCell"/>
</dbReference>
<name>A0A8J5WA58_ZIZPA</name>
<keyword evidence="5" id="KW-0539">Nucleus</keyword>
<keyword evidence="6" id="KW-1133">Transmembrane helix</keyword>
<dbReference type="PROSITE" id="PS51754">
    <property type="entry name" value="OVATE"/>
    <property type="match status" value="1"/>
</dbReference>
<dbReference type="AlphaFoldDB" id="A0A8J5WA58"/>
<dbReference type="OrthoDB" id="1928390at2759"/>
<evidence type="ECO:0000256" key="2">
    <source>
        <dbReference type="ARBA" id="ARBA00022491"/>
    </source>
</evidence>
<dbReference type="EMBL" id="JAAALK010000082">
    <property type="protein sequence ID" value="KAG8085172.1"/>
    <property type="molecule type" value="Genomic_DNA"/>
</dbReference>
<keyword evidence="6" id="KW-0812">Transmembrane</keyword>
<organism evidence="8 9">
    <name type="scientific">Zizania palustris</name>
    <name type="common">Northern wild rice</name>
    <dbReference type="NCBI Taxonomy" id="103762"/>
    <lineage>
        <taxon>Eukaryota</taxon>
        <taxon>Viridiplantae</taxon>
        <taxon>Streptophyta</taxon>
        <taxon>Embryophyta</taxon>
        <taxon>Tracheophyta</taxon>
        <taxon>Spermatophyta</taxon>
        <taxon>Magnoliopsida</taxon>
        <taxon>Liliopsida</taxon>
        <taxon>Poales</taxon>
        <taxon>Poaceae</taxon>
        <taxon>BOP clade</taxon>
        <taxon>Oryzoideae</taxon>
        <taxon>Oryzeae</taxon>
        <taxon>Zizaniinae</taxon>
        <taxon>Zizania</taxon>
    </lineage>
</organism>
<evidence type="ECO:0000313" key="9">
    <source>
        <dbReference type="Proteomes" id="UP000729402"/>
    </source>
</evidence>